<evidence type="ECO:0000313" key="1">
    <source>
        <dbReference type="EMBL" id="MEE2034808.1"/>
    </source>
</evidence>
<evidence type="ECO:0000313" key="2">
    <source>
        <dbReference type="Proteomes" id="UP001331936"/>
    </source>
</evidence>
<dbReference type="Proteomes" id="UP001331936">
    <property type="component" value="Unassembled WGS sequence"/>
</dbReference>
<dbReference type="SUPFAM" id="SSF56801">
    <property type="entry name" value="Acetyl-CoA synthetase-like"/>
    <property type="match status" value="1"/>
</dbReference>
<feature type="non-terminal residue" evidence="1">
    <location>
        <position position="1"/>
    </location>
</feature>
<dbReference type="EMBL" id="JAUZMZ010000187">
    <property type="protein sequence ID" value="MEE2034808.1"/>
    <property type="molecule type" value="Genomic_DNA"/>
</dbReference>
<dbReference type="GO" id="GO:0008756">
    <property type="term" value="F:o-succinylbenzoate-CoA ligase activity"/>
    <property type="evidence" value="ECO:0007669"/>
    <property type="project" value="UniProtKB-EC"/>
</dbReference>
<gene>
    <name evidence="1" type="ORF">Q8814_22295</name>
</gene>
<keyword evidence="2" id="KW-1185">Reference proteome</keyword>
<name>A0ABU7JXS2_9NOCA</name>
<organism evidence="1 2">
    <name type="scientific">Rhodococcus chondri</name>
    <dbReference type="NCBI Taxonomy" id="3065941"/>
    <lineage>
        <taxon>Bacteria</taxon>
        <taxon>Bacillati</taxon>
        <taxon>Actinomycetota</taxon>
        <taxon>Actinomycetes</taxon>
        <taxon>Mycobacteriales</taxon>
        <taxon>Nocardiaceae</taxon>
        <taxon>Rhodococcus</taxon>
    </lineage>
</organism>
<accession>A0ABU7JXS2</accession>
<keyword evidence="1" id="KW-0436">Ligase</keyword>
<dbReference type="InterPro" id="IPR045851">
    <property type="entry name" value="AMP-bd_C_sf"/>
</dbReference>
<protein>
    <submittedName>
        <fullName evidence="1">O-succinylbenzoic acid--CoA ligase</fullName>
        <ecNumber evidence="1">6.2.1.26</ecNumber>
    </submittedName>
</protein>
<proteinExistence type="predicted"/>
<reference evidence="1 2" key="1">
    <citation type="submission" date="2023-08" db="EMBL/GenBank/DDBJ databases">
        <authorList>
            <person name="Girao M."/>
            <person name="Carvalho M.F."/>
        </authorList>
    </citation>
    <scope>NUCLEOTIDE SEQUENCE [LARGE SCALE GENOMIC DNA]</scope>
    <source>
        <strain evidence="1 2">CC-R104</strain>
    </source>
</reference>
<comment type="caution">
    <text evidence="1">The sequence shown here is derived from an EMBL/GenBank/DDBJ whole genome shotgun (WGS) entry which is preliminary data.</text>
</comment>
<dbReference type="EC" id="6.2.1.26" evidence="1"/>
<dbReference type="Gene3D" id="3.30.300.30">
    <property type="match status" value="1"/>
</dbReference>
<sequence>LREHTAATLDPTAAPRELHIVDALPLRGPGKVDRRTLVQRFSGR</sequence>